<evidence type="ECO:0000256" key="11">
    <source>
        <dbReference type="PROSITE-ProRule" id="PRU00421"/>
    </source>
</evidence>
<dbReference type="Gene3D" id="3.30.1360.60">
    <property type="entry name" value="Glucose permease domain IIB"/>
    <property type="match status" value="1"/>
</dbReference>
<dbReference type="EC" id="2.7.1.69" evidence="15"/>
<dbReference type="InterPro" id="IPR018113">
    <property type="entry name" value="PTrfase_EIIB_Cys"/>
</dbReference>
<proteinExistence type="predicted"/>
<feature type="transmembrane region" description="Helical" evidence="12">
    <location>
        <begin position="294"/>
        <end position="327"/>
    </location>
</feature>
<dbReference type="InterPro" id="IPR036878">
    <property type="entry name" value="Glu_permease_IIB"/>
</dbReference>
<evidence type="ECO:0000256" key="9">
    <source>
        <dbReference type="ARBA" id="ARBA00022989"/>
    </source>
</evidence>
<dbReference type="EMBL" id="CCRF01000096">
    <property type="protein sequence ID" value="CEE03002.1"/>
    <property type="molecule type" value="Genomic_DNA"/>
</dbReference>
<feature type="transmembrane region" description="Helical" evidence="12">
    <location>
        <begin position="440"/>
        <end position="461"/>
    </location>
</feature>
<accession>A0A090IZ37</accession>
<organism evidence="15 16">
    <name type="scientific">Caldibacillus thermoamylovorans</name>
    <dbReference type="NCBI Taxonomy" id="35841"/>
    <lineage>
        <taxon>Bacteria</taxon>
        <taxon>Bacillati</taxon>
        <taxon>Bacillota</taxon>
        <taxon>Bacilli</taxon>
        <taxon>Bacillales</taxon>
        <taxon>Bacillaceae</taxon>
        <taxon>Caldibacillus</taxon>
    </lineage>
</organism>
<evidence type="ECO:0000256" key="7">
    <source>
        <dbReference type="ARBA" id="ARBA00022692"/>
    </source>
</evidence>
<keyword evidence="5 15" id="KW-0808">Transferase</keyword>
<reference evidence="15 16" key="1">
    <citation type="submission" date="2014-07" db="EMBL/GenBank/DDBJ databases">
        <authorList>
            <person name="Wibberg Daniel"/>
        </authorList>
    </citation>
    <scope>NUCLEOTIDE SEQUENCE [LARGE SCALE GENOMIC DNA]</scope>
</reference>
<evidence type="ECO:0000256" key="10">
    <source>
        <dbReference type="ARBA" id="ARBA00023136"/>
    </source>
</evidence>
<dbReference type="GO" id="GO:0008982">
    <property type="term" value="F:protein-N(PI)-phosphohistidine-sugar phosphotransferase activity"/>
    <property type="evidence" value="ECO:0007669"/>
    <property type="project" value="InterPro"/>
</dbReference>
<dbReference type="GO" id="GO:0090589">
    <property type="term" value="F:protein-phosphocysteine-trehalose phosphotransferase system transporter activity"/>
    <property type="evidence" value="ECO:0007669"/>
    <property type="project" value="TreeGrafter"/>
</dbReference>
<dbReference type="PROSITE" id="PS01035">
    <property type="entry name" value="PTS_EIIB_TYPE_1_CYS"/>
    <property type="match status" value="1"/>
</dbReference>
<dbReference type="GO" id="GO:0015771">
    <property type="term" value="P:trehalose transport"/>
    <property type="evidence" value="ECO:0007669"/>
    <property type="project" value="TreeGrafter"/>
</dbReference>
<keyword evidence="6" id="KW-0598">Phosphotransferase system</keyword>
<evidence type="ECO:0000256" key="1">
    <source>
        <dbReference type="ARBA" id="ARBA00004651"/>
    </source>
</evidence>
<evidence type="ECO:0000256" key="2">
    <source>
        <dbReference type="ARBA" id="ARBA00022448"/>
    </source>
</evidence>
<dbReference type="Pfam" id="PF00367">
    <property type="entry name" value="PTS_EIIB"/>
    <property type="match status" value="1"/>
</dbReference>
<keyword evidence="10 12" id="KW-0472">Membrane</keyword>
<keyword evidence="8" id="KW-0418">Kinase</keyword>
<dbReference type="GO" id="GO:0005886">
    <property type="term" value="C:plasma membrane"/>
    <property type="evidence" value="ECO:0007669"/>
    <property type="project" value="UniProtKB-SubCell"/>
</dbReference>
<dbReference type="RefSeq" id="WP_034773061.1">
    <property type="nucleotide sequence ID" value="NZ_CCRF01000096.1"/>
</dbReference>
<keyword evidence="4" id="KW-0762">Sugar transport</keyword>
<dbReference type="Proteomes" id="UP000040576">
    <property type="component" value="Unassembled WGS sequence"/>
</dbReference>
<dbReference type="PROSITE" id="PS51103">
    <property type="entry name" value="PTS_EIIC_TYPE_1"/>
    <property type="match status" value="1"/>
</dbReference>
<evidence type="ECO:0000256" key="3">
    <source>
        <dbReference type="ARBA" id="ARBA00022475"/>
    </source>
</evidence>
<evidence type="ECO:0000256" key="4">
    <source>
        <dbReference type="ARBA" id="ARBA00022597"/>
    </source>
</evidence>
<evidence type="ECO:0000313" key="15">
    <source>
        <dbReference type="EMBL" id="CEE03002.1"/>
    </source>
</evidence>
<keyword evidence="7 12" id="KW-0812">Transmembrane</keyword>
<feature type="transmembrane region" description="Helical" evidence="12">
    <location>
        <begin position="220"/>
        <end position="239"/>
    </location>
</feature>
<evidence type="ECO:0000256" key="5">
    <source>
        <dbReference type="ARBA" id="ARBA00022679"/>
    </source>
</evidence>
<dbReference type="SUPFAM" id="SSF55604">
    <property type="entry name" value="Glucose permease domain IIB"/>
    <property type="match status" value="1"/>
</dbReference>
<evidence type="ECO:0000256" key="12">
    <source>
        <dbReference type="SAM" id="Phobius"/>
    </source>
</evidence>
<feature type="transmembrane region" description="Helical" evidence="12">
    <location>
        <begin position="251"/>
        <end position="274"/>
    </location>
</feature>
<evidence type="ECO:0000259" key="14">
    <source>
        <dbReference type="PROSITE" id="PS51103"/>
    </source>
</evidence>
<keyword evidence="2" id="KW-0813">Transport</keyword>
<keyword evidence="9 12" id="KW-1133">Transmembrane helix</keyword>
<evidence type="ECO:0000256" key="6">
    <source>
        <dbReference type="ARBA" id="ARBA00022683"/>
    </source>
</evidence>
<evidence type="ECO:0000313" key="16">
    <source>
        <dbReference type="Proteomes" id="UP000040576"/>
    </source>
</evidence>
<keyword evidence="16" id="KW-1185">Reference proteome</keyword>
<gene>
    <name evidence="15" type="primary">bglP5</name>
    <name evidence="15" type="ORF">BT1A1_3219</name>
</gene>
<feature type="active site" description="Phosphocysteine intermediate; for EIIB activity" evidence="11">
    <location>
        <position position="27"/>
    </location>
</feature>
<protein>
    <submittedName>
        <fullName evidence="15">PTS system protein, beta-glucosides-specific IIABC component</fullName>
        <ecNumber evidence="15">2.7.1.69</ecNumber>
    </submittedName>
</protein>
<feature type="transmembrane region" description="Helical" evidence="12">
    <location>
        <begin position="367"/>
        <end position="386"/>
    </location>
</feature>
<dbReference type="FunFam" id="3.30.1360.60:FF:000001">
    <property type="entry name" value="PTS system glucose-specific IIBC component PtsG"/>
    <property type="match status" value="1"/>
</dbReference>
<sequence>MDKYTKLIEKSIKLLGGKDNIAVVNHCATRLRLTLNNPSLANEEQLKSIPGIMGVVKREKEIQLIIGTEVGNVYNEFIKYGNFNEGGKINEKLDSTSNLEAGNEGKQENTVKKVLATIVDFISGTFVPVLPILVAAGLVSAVLNIAVTFFGLPSEGGTYVVLTAINNAGFYFLPIFLGYSAARKIGINPMMGAYLGAILVHSSIDNAEGLDFLGLSIPQVSYNTSVIPVILGVLFMYYVSKAVDKITPKEIKFFAHPLITILIVTPITLLFLGPLGNFLGGYIADGLNFINTKLGWLSVGLIGALTPLLVMTGTNQALFPLVFAALADNGYDAFVMPGMLAANVAVGAAALAVYFKVKDKDAKALALSSGITGVMGITEPAIFGILLRFKRPLIGAMAGGGIGGLLAGIVQLKQYAIVSPGIAALPTFIPTDGAGLTSNFWFSIVVLIVSVVVSFVVTYLLGVKEEKTEK</sequence>
<dbReference type="InterPro" id="IPR050558">
    <property type="entry name" value="PTS_Sugar-Specific_Components"/>
</dbReference>
<feature type="domain" description="PTS EIIC type-1" evidence="14">
    <location>
        <begin position="120"/>
        <end position="470"/>
    </location>
</feature>
<dbReference type="GO" id="GO:0016301">
    <property type="term" value="F:kinase activity"/>
    <property type="evidence" value="ECO:0007669"/>
    <property type="project" value="UniProtKB-KW"/>
</dbReference>
<comment type="subcellular location">
    <subcellularLocation>
        <location evidence="1">Cell membrane</location>
        <topology evidence="1">Multi-pass membrane protein</topology>
    </subcellularLocation>
</comment>
<name>A0A090IZ37_9BACI</name>
<evidence type="ECO:0000256" key="8">
    <source>
        <dbReference type="ARBA" id="ARBA00022777"/>
    </source>
</evidence>
<keyword evidence="3" id="KW-1003">Cell membrane</keyword>
<evidence type="ECO:0000259" key="13">
    <source>
        <dbReference type="PROSITE" id="PS51098"/>
    </source>
</evidence>
<dbReference type="CDD" id="cd00212">
    <property type="entry name" value="PTS_IIB_glc"/>
    <property type="match status" value="1"/>
</dbReference>
<feature type="transmembrane region" description="Helical" evidence="12">
    <location>
        <begin position="158"/>
        <end position="179"/>
    </location>
</feature>
<dbReference type="AlphaFoldDB" id="A0A090IZ37"/>
<dbReference type="InterPro" id="IPR001996">
    <property type="entry name" value="PTS_IIB_1"/>
</dbReference>
<dbReference type="InterPro" id="IPR013013">
    <property type="entry name" value="PTS_EIIC_1"/>
</dbReference>
<dbReference type="PANTHER" id="PTHR30175">
    <property type="entry name" value="PHOSPHOTRANSFERASE SYSTEM TRANSPORT PROTEIN"/>
    <property type="match status" value="1"/>
</dbReference>
<dbReference type="PANTHER" id="PTHR30175:SF1">
    <property type="entry name" value="PTS SYSTEM ARBUTIN-, CELLOBIOSE-, AND SALICIN-SPECIFIC EIIBC COMPONENT-RELATED"/>
    <property type="match status" value="1"/>
</dbReference>
<feature type="transmembrane region" description="Helical" evidence="12">
    <location>
        <begin position="129"/>
        <end position="152"/>
    </location>
</feature>
<feature type="domain" description="PTS EIIB type-1" evidence="13">
    <location>
        <begin position="5"/>
        <end position="87"/>
    </location>
</feature>
<dbReference type="Pfam" id="PF02378">
    <property type="entry name" value="PTS_EIIC"/>
    <property type="match status" value="1"/>
</dbReference>
<dbReference type="GO" id="GO:0009401">
    <property type="term" value="P:phosphoenolpyruvate-dependent sugar phosphotransferase system"/>
    <property type="evidence" value="ECO:0007669"/>
    <property type="project" value="UniProtKB-KW"/>
</dbReference>
<feature type="transmembrane region" description="Helical" evidence="12">
    <location>
        <begin position="334"/>
        <end position="355"/>
    </location>
</feature>
<feature type="transmembrane region" description="Helical" evidence="12">
    <location>
        <begin position="393"/>
        <end position="412"/>
    </location>
</feature>
<dbReference type="PROSITE" id="PS51098">
    <property type="entry name" value="PTS_EIIB_TYPE_1"/>
    <property type="match status" value="1"/>
</dbReference>
<dbReference type="InterPro" id="IPR003352">
    <property type="entry name" value="PTS_EIIC"/>
</dbReference>